<organism evidence="3 4">
    <name type="scientific">Spirodela intermedia</name>
    <name type="common">Intermediate duckweed</name>
    <dbReference type="NCBI Taxonomy" id="51605"/>
    <lineage>
        <taxon>Eukaryota</taxon>
        <taxon>Viridiplantae</taxon>
        <taxon>Streptophyta</taxon>
        <taxon>Embryophyta</taxon>
        <taxon>Tracheophyta</taxon>
        <taxon>Spermatophyta</taxon>
        <taxon>Magnoliopsida</taxon>
        <taxon>Liliopsida</taxon>
        <taxon>Araceae</taxon>
        <taxon>Lemnoideae</taxon>
        <taxon>Spirodela</taxon>
    </lineage>
</organism>
<feature type="signal peptide" evidence="2">
    <location>
        <begin position="1"/>
        <end position="25"/>
    </location>
</feature>
<dbReference type="InterPro" id="IPR029058">
    <property type="entry name" value="AB_hydrolase_fold"/>
</dbReference>
<dbReference type="GO" id="GO:0005773">
    <property type="term" value="C:vacuole"/>
    <property type="evidence" value="ECO:0007669"/>
    <property type="project" value="TreeGrafter"/>
</dbReference>
<gene>
    <name evidence="3" type="ORF">SI8410_03003877</name>
</gene>
<dbReference type="OrthoDB" id="443318at2759"/>
<dbReference type="Gene3D" id="3.40.50.1820">
    <property type="entry name" value="alpha/beta hydrolase"/>
    <property type="match status" value="1"/>
</dbReference>
<dbReference type="EMBL" id="LR746266">
    <property type="protein sequence ID" value="CAA7393071.1"/>
    <property type="molecule type" value="Genomic_DNA"/>
</dbReference>
<dbReference type="Proteomes" id="UP000663760">
    <property type="component" value="Chromosome 3"/>
</dbReference>
<keyword evidence="2" id="KW-0732">Signal</keyword>
<dbReference type="SUPFAM" id="SSF53474">
    <property type="entry name" value="alpha/beta-Hydrolases"/>
    <property type="match status" value="1"/>
</dbReference>
<comment type="similarity">
    <text evidence="1">Belongs to the peptidase S10 family.</text>
</comment>
<reference evidence="3" key="1">
    <citation type="submission" date="2020-02" db="EMBL/GenBank/DDBJ databases">
        <authorList>
            <person name="Scholz U."/>
            <person name="Mascher M."/>
            <person name="Fiebig A."/>
        </authorList>
    </citation>
    <scope>NUCLEOTIDE SEQUENCE</scope>
</reference>
<dbReference type="PANTHER" id="PTHR11802:SF25">
    <property type="entry name" value="SERINE CARBOXYPEPTIDASE 24"/>
    <property type="match status" value="1"/>
</dbReference>
<sequence length="491" mass="54044">MAGASLALLPFLLSFVSHLACRATASSSTGSAQLLFKILNATQAYGDPLDGWDAATLVKSVEPSWKPGTVGSKEGDFIPSLPGQPRDSATVKQYGGYVDIGDGEKLFYYFVESFSRDAHSLPVLLWINGGPGCSSVGSGAFLQHGPFSVNDDGKTLRANPDAWASVANIIYLDTPVNVGLSYSDDKDTALYDDTKTTLGCLKFVLGWLERFPEYRANPLYLAGDGYAGIVLPRLAELILEHNNRAGAKDAVVNIKKLILGNPTIDAESELWGVIDFQWIHGLVSKKTRQEVWSKCKASSIRSDVCRAEIRKLPLNDQGSGPIYPYDLRAAVCNPDPRPGLKVVENYYECVESHVAKYLSQKEVQRALHGNSFRMSDKWIQCNKDVDSKYQLSKSSLAIIRRLASNGFESFIYSGDSDAVVPMMGTRYALQVFQLDSVSDWTPWFYDPATLGGYTEVYNNTVIFATMRGAGHSPTSRYPERALNLFIRMSRS</sequence>
<dbReference type="InterPro" id="IPR001563">
    <property type="entry name" value="Peptidase_S10"/>
</dbReference>
<keyword evidence="4" id="KW-1185">Reference proteome</keyword>
<dbReference type="Pfam" id="PF00450">
    <property type="entry name" value="Peptidase_S10"/>
    <property type="match status" value="1"/>
</dbReference>
<dbReference type="GO" id="GO:0004185">
    <property type="term" value="F:serine-type carboxypeptidase activity"/>
    <property type="evidence" value="ECO:0007669"/>
    <property type="project" value="InterPro"/>
</dbReference>
<evidence type="ECO:0000256" key="1">
    <source>
        <dbReference type="ARBA" id="ARBA00009431"/>
    </source>
</evidence>
<evidence type="ECO:0000313" key="3">
    <source>
        <dbReference type="EMBL" id="CAA7393071.1"/>
    </source>
</evidence>
<feature type="chain" id="PRO_5029568612" evidence="2">
    <location>
        <begin position="26"/>
        <end position="491"/>
    </location>
</feature>
<name>A0A7I8K6D4_SPIIN</name>
<proteinExistence type="inferred from homology"/>
<dbReference type="PRINTS" id="PR00724">
    <property type="entry name" value="CRBOXYPTASEC"/>
</dbReference>
<dbReference type="AlphaFoldDB" id="A0A7I8K6D4"/>
<dbReference type="GO" id="GO:0006508">
    <property type="term" value="P:proteolysis"/>
    <property type="evidence" value="ECO:0007669"/>
    <property type="project" value="InterPro"/>
</dbReference>
<evidence type="ECO:0000313" key="4">
    <source>
        <dbReference type="Proteomes" id="UP000663760"/>
    </source>
</evidence>
<protein>
    <submittedName>
        <fullName evidence="3">Uncharacterized protein</fullName>
    </submittedName>
</protein>
<accession>A0A7I8K6D4</accession>
<evidence type="ECO:0000256" key="2">
    <source>
        <dbReference type="SAM" id="SignalP"/>
    </source>
</evidence>
<dbReference type="PANTHER" id="PTHR11802">
    <property type="entry name" value="SERINE PROTEASE FAMILY S10 SERINE CARBOXYPEPTIDASE"/>
    <property type="match status" value="1"/>
</dbReference>